<reference evidence="2" key="2">
    <citation type="journal article" date="2021" name="Microbiome">
        <title>Successional dynamics and alternative stable states in a saline activated sludge microbial community over 9 years.</title>
        <authorList>
            <person name="Wang Y."/>
            <person name="Ye J."/>
            <person name="Ju F."/>
            <person name="Liu L."/>
            <person name="Boyd J.A."/>
            <person name="Deng Y."/>
            <person name="Parks D.H."/>
            <person name="Jiang X."/>
            <person name="Yin X."/>
            <person name="Woodcroft B.J."/>
            <person name="Tyson G.W."/>
            <person name="Hugenholtz P."/>
            <person name="Polz M.F."/>
            <person name="Zhang T."/>
        </authorList>
    </citation>
    <scope>NUCLEOTIDE SEQUENCE</scope>
    <source>
        <strain evidence="2">HKST-UBA09</strain>
    </source>
</reference>
<comment type="caution">
    <text evidence="2">The sequence shown here is derived from an EMBL/GenBank/DDBJ whole genome shotgun (WGS) entry which is preliminary data.</text>
</comment>
<feature type="domain" description="Large polyvalent protein-associated" evidence="1">
    <location>
        <begin position="14"/>
        <end position="122"/>
    </location>
</feature>
<protein>
    <recommendedName>
        <fullName evidence="1">Large polyvalent protein-associated domain-containing protein</fullName>
    </recommendedName>
</protein>
<dbReference type="AlphaFoldDB" id="A0A955RM98"/>
<gene>
    <name evidence="2" type="ORF">KC669_03810</name>
</gene>
<dbReference type="Proteomes" id="UP000714915">
    <property type="component" value="Unassembled WGS sequence"/>
</dbReference>
<name>A0A955RM98_9BACT</name>
<dbReference type="Pfam" id="PF18798">
    <property type="entry name" value="LPD3"/>
    <property type="match status" value="1"/>
</dbReference>
<accession>A0A955RM98</accession>
<dbReference type="EMBL" id="JAGQLF010000053">
    <property type="protein sequence ID" value="MCA9387133.1"/>
    <property type="molecule type" value="Genomic_DNA"/>
</dbReference>
<evidence type="ECO:0000313" key="2">
    <source>
        <dbReference type="EMBL" id="MCA9387133.1"/>
    </source>
</evidence>
<organism evidence="2 3">
    <name type="scientific">Candidatus Dojkabacteria bacterium</name>
    <dbReference type="NCBI Taxonomy" id="2099670"/>
    <lineage>
        <taxon>Bacteria</taxon>
        <taxon>Candidatus Dojkabacteria</taxon>
    </lineage>
</organism>
<sequence>MNLMGDRLENFKLKQNSARKYYENWRKEKTYSKALSSEIKITRSGWDHISKGSKTKRRRIQDKINRYNLLKCAKFVIKNAKTFSTETRREVKYFILRENCKVNGKVRSVKVLIKKDLKGNYIFYSVMKK</sequence>
<dbReference type="InterPro" id="IPR040824">
    <property type="entry name" value="LPD3"/>
</dbReference>
<reference evidence="2" key="1">
    <citation type="submission" date="2020-04" db="EMBL/GenBank/DDBJ databases">
        <authorList>
            <person name="Zhang T."/>
        </authorList>
    </citation>
    <scope>NUCLEOTIDE SEQUENCE</scope>
    <source>
        <strain evidence="2">HKST-UBA09</strain>
    </source>
</reference>
<evidence type="ECO:0000259" key="1">
    <source>
        <dbReference type="Pfam" id="PF18798"/>
    </source>
</evidence>
<proteinExistence type="predicted"/>
<evidence type="ECO:0000313" key="3">
    <source>
        <dbReference type="Proteomes" id="UP000714915"/>
    </source>
</evidence>